<proteinExistence type="inferred from homology"/>
<dbReference type="Proteomes" id="UP000681967">
    <property type="component" value="Unassembled WGS sequence"/>
</dbReference>
<accession>A0A820UF83</accession>
<dbReference type="EMBL" id="CAJOBG010050893">
    <property type="protein sequence ID" value="CAF4483400.1"/>
    <property type="molecule type" value="Genomic_DNA"/>
</dbReference>
<dbReference type="PANTHER" id="PTHR45697">
    <property type="entry name" value="ADP-RIBOSYLATION FACTOR-LIKE PROTEIN 2-RELATED"/>
    <property type="match status" value="1"/>
</dbReference>
<dbReference type="Gene3D" id="3.40.50.300">
    <property type="entry name" value="P-loop containing nucleotide triphosphate hydrolases"/>
    <property type="match status" value="1"/>
</dbReference>
<feature type="non-terminal residue" evidence="6">
    <location>
        <position position="95"/>
    </location>
</feature>
<comment type="similarity">
    <text evidence="1">Belongs to the small GTPase superfamily. Arf family.</text>
</comment>
<dbReference type="InterPro" id="IPR006689">
    <property type="entry name" value="Small_GTPase_ARF/SAR"/>
</dbReference>
<keyword evidence="2" id="KW-0449">Lipoprotein</keyword>
<evidence type="ECO:0000256" key="2">
    <source>
        <dbReference type="ARBA" id="ARBA00022707"/>
    </source>
</evidence>
<protein>
    <submittedName>
        <fullName evidence="6">Uncharacterized protein</fullName>
    </submittedName>
</protein>
<keyword evidence="3 5" id="KW-0547">Nucleotide-binding</keyword>
<keyword evidence="4 5" id="KW-0342">GTP-binding</keyword>
<organism evidence="6 9">
    <name type="scientific">Rotaria magnacalcarata</name>
    <dbReference type="NCBI Taxonomy" id="392030"/>
    <lineage>
        <taxon>Eukaryota</taxon>
        <taxon>Metazoa</taxon>
        <taxon>Spiralia</taxon>
        <taxon>Gnathifera</taxon>
        <taxon>Rotifera</taxon>
        <taxon>Eurotatoria</taxon>
        <taxon>Bdelloidea</taxon>
        <taxon>Philodinida</taxon>
        <taxon>Philodinidae</taxon>
        <taxon>Rotaria</taxon>
    </lineage>
</organism>
<dbReference type="EMBL" id="CAJOBH010120781">
    <property type="protein sequence ID" value="CAF4710238.1"/>
    <property type="molecule type" value="Genomic_DNA"/>
</dbReference>
<keyword evidence="2" id="KW-0519">Myristate</keyword>
<evidence type="ECO:0000256" key="1">
    <source>
        <dbReference type="ARBA" id="ARBA00010290"/>
    </source>
</evidence>
<evidence type="ECO:0000313" key="7">
    <source>
        <dbReference type="EMBL" id="CAF4710238.1"/>
    </source>
</evidence>
<comment type="caution">
    <text evidence="6">The sequence shown here is derived from an EMBL/GenBank/DDBJ whole genome shotgun (WGS) entry which is preliminary data.</text>
</comment>
<dbReference type="SUPFAM" id="SSF52540">
    <property type="entry name" value="P-loop containing nucleoside triphosphate hydrolases"/>
    <property type="match status" value="1"/>
</dbReference>
<dbReference type="EMBL" id="CAJOBI010318066">
    <property type="protein sequence ID" value="CAF5180424.1"/>
    <property type="molecule type" value="Genomic_DNA"/>
</dbReference>
<dbReference type="Proteomes" id="UP000663866">
    <property type="component" value="Unassembled WGS sequence"/>
</dbReference>
<evidence type="ECO:0000313" key="8">
    <source>
        <dbReference type="EMBL" id="CAF5180424.1"/>
    </source>
</evidence>
<keyword evidence="9" id="KW-1185">Reference proteome</keyword>
<evidence type="ECO:0000256" key="5">
    <source>
        <dbReference type="PIRSR" id="PIRSR606689-1"/>
    </source>
</evidence>
<dbReference type="Pfam" id="PF00025">
    <property type="entry name" value="Arf"/>
    <property type="match status" value="1"/>
</dbReference>
<dbReference type="AlphaFoldDB" id="A0A820UF83"/>
<dbReference type="Proteomes" id="UP000676336">
    <property type="component" value="Unassembled WGS sequence"/>
</dbReference>
<evidence type="ECO:0000256" key="3">
    <source>
        <dbReference type="ARBA" id="ARBA00022741"/>
    </source>
</evidence>
<evidence type="ECO:0000313" key="6">
    <source>
        <dbReference type="EMBL" id="CAF4483400.1"/>
    </source>
</evidence>
<dbReference type="GO" id="GO:0005525">
    <property type="term" value="F:GTP binding"/>
    <property type="evidence" value="ECO:0007669"/>
    <property type="project" value="UniProtKB-KW"/>
</dbReference>
<dbReference type="InterPro" id="IPR027417">
    <property type="entry name" value="P-loop_NTPase"/>
</dbReference>
<name>A0A820UF83_9BILA</name>
<evidence type="ECO:0000313" key="9">
    <source>
        <dbReference type="Proteomes" id="UP000663866"/>
    </source>
</evidence>
<gene>
    <name evidence="7" type="ORF">BYL167_LOCUS44449</name>
    <name evidence="6" type="ORF">OVN521_LOCUS39770</name>
    <name evidence="8" type="ORF">SMN809_LOCUS68771</name>
</gene>
<dbReference type="InterPro" id="IPR044612">
    <property type="entry name" value="ARL2/3"/>
</dbReference>
<dbReference type="GO" id="GO:0003924">
    <property type="term" value="F:GTPase activity"/>
    <property type="evidence" value="ECO:0007669"/>
    <property type="project" value="InterPro"/>
</dbReference>
<reference evidence="6" key="1">
    <citation type="submission" date="2021-02" db="EMBL/GenBank/DDBJ databases">
        <authorList>
            <person name="Nowell W R."/>
        </authorList>
    </citation>
    <scope>NUCLEOTIDE SEQUENCE</scope>
</reference>
<feature type="binding site" evidence="5">
    <location>
        <begin position="40"/>
        <end position="43"/>
    </location>
    <ligand>
        <name>GTP</name>
        <dbReference type="ChEBI" id="CHEBI:37565"/>
    </ligand>
</feature>
<evidence type="ECO:0000256" key="4">
    <source>
        <dbReference type="ARBA" id="ARBA00023134"/>
    </source>
</evidence>
<sequence>VVFVIDCHDGQRIQLARKELLDLSKKLDGFSFIPIVIAANKQDLPQALRKEELLAQLSLGKTRTEQWKVFEMSAHTGGGVMEMFSYLSQVIHRKS</sequence>